<protein>
    <submittedName>
        <fullName evidence="2">Phage portal protein, HK97 family</fullName>
    </submittedName>
</protein>
<evidence type="ECO:0000313" key="3">
    <source>
        <dbReference type="Proteomes" id="UP000016519"/>
    </source>
</evidence>
<evidence type="ECO:0000256" key="1">
    <source>
        <dbReference type="SAM" id="MobiDB-lite"/>
    </source>
</evidence>
<proteinExistence type="predicted"/>
<gene>
    <name evidence="2" type="ORF">HMPREF9244_01547</name>
</gene>
<dbReference type="AlphaFoldDB" id="U1SGG3"/>
<reference evidence="2 3" key="1">
    <citation type="submission" date="2013-08" db="EMBL/GenBank/DDBJ databases">
        <authorList>
            <person name="Weinstock G."/>
            <person name="Sodergren E."/>
            <person name="Wylie T."/>
            <person name="Fulton L."/>
            <person name="Fulton R."/>
            <person name="Fronick C."/>
            <person name="O'Laughlin M."/>
            <person name="Godfrey J."/>
            <person name="Miner T."/>
            <person name="Herter B."/>
            <person name="Appelbaum E."/>
            <person name="Cordes M."/>
            <person name="Lek S."/>
            <person name="Wollam A."/>
            <person name="Pepin K.H."/>
            <person name="Palsikar V.B."/>
            <person name="Mitreva M."/>
            <person name="Wilson R.K."/>
        </authorList>
    </citation>
    <scope>NUCLEOTIDE SEQUENCE [LARGE SCALE GENOMIC DNA]</scope>
    <source>
        <strain evidence="2 3">F0580</strain>
    </source>
</reference>
<evidence type="ECO:0000313" key="2">
    <source>
        <dbReference type="EMBL" id="ERH29747.1"/>
    </source>
</evidence>
<name>U1SGG3_9BIFI</name>
<dbReference type="EMBL" id="AWSI01000041">
    <property type="protein sequence ID" value="ERH29747.1"/>
    <property type="molecule type" value="Genomic_DNA"/>
</dbReference>
<organism evidence="2 3">
    <name type="scientific">Alloscardovia omnicolens F0580</name>
    <dbReference type="NCBI Taxonomy" id="1321816"/>
    <lineage>
        <taxon>Bacteria</taxon>
        <taxon>Bacillati</taxon>
        <taxon>Actinomycetota</taxon>
        <taxon>Actinomycetes</taxon>
        <taxon>Bifidobacteriales</taxon>
        <taxon>Bifidobacteriaceae</taxon>
        <taxon>Alloscardovia</taxon>
    </lineage>
</organism>
<comment type="caution">
    <text evidence="2">The sequence shown here is derived from an EMBL/GenBank/DDBJ whole genome shotgun (WGS) entry which is preliminary data.</text>
</comment>
<dbReference type="InterPro" id="IPR006944">
    <property type="entry name" value="Phage/GTA_portal"/>
</dbReference>
<dbReference type="Pfam" id="PF04860">
    <property type="entry name" value="Phage_portal"/>
    <property type="match status" value="1"/>
</dbReference>
<dbReference type="GeneID" id="35867916"/>
<keyword evidence="3" id="KW-1185">Reference proteome</keyword>
<dbReference type="RefSeq" id="WP_021618658.1">
    <property type="nucleotide sequence ID" value="NZ_KE952646.1"/>
</dbReference>
<dbReference type="PATRIC" id="fig|1321816.3.peg.1365"/>
<dbReference type="Proteomes" id="UP000016519">
    <property type="component" value="Unassembled WGS sequence"/>
</dbReference>
<feature type="region of interest" description="Disordered" evidence="1">
    <location>
        <begin position="547"/>
        <end position="566"/>
    </location>
</feature>
<accession>U1SGG3</accession>
<sequence>MSFLDRLFGRPVYVQRGGVAATAVLGKSPADLYREQPEVRAVVSFIQDAVASTPLKVYKRVDENDRQRDRTSVAARLLASPSDGVTTFESISRLVGDLCLYGACLWHVAPNVQRDTGWTITYIPYAWVRDVYTLDGFTPSAYVVQNPVSGRAPVTIPASDTVRFAAYNPTGGVEAVSPIDSLKSILAERVSALDFRNKNWRNGGWVNRWISRPAGAVWDDQQRQRFAASWRARFAGSEGTDSGGTPILEDGMQLHDSTFNAREAQFAEVTQLTREDVCAAYHLNPSLIYHTSTQTYASAKDNARALYSETLTPLMDLIVERINKVLLPMLGVDADTYVEFDLSAKVSASFEEQAQMLTSAVGAPWMLVDEARAIMNRPALGGSASKLVQPLNLAYGDEGEPSNTLNSGVSAVKSGEPHFKSHQTPNDADSELVAKQLAKFFTRQKRSVLAEITKQAKNGTLRVKADDGNDYPDWWDGKRWSKELADDLTPLFLQLSEKHAKETLKDVRLKPNPYDVERTQAYIRTMAEGKATALNNVTLRQLQEALERQNSDDNEDTDDSILANSPDGVFEKAESSRSLSAGLAFSTACAVFGSMEAVRQQAPSSVFKRYKTWVHGGSSNPRSEHLAMDGERVEMDAEFSNGSQYPHDHGMTPDESCNCTCSVEIEIWKE</sequence>
<dbReference type="HOGENOM" id="CLU_409740_0_0_11"/>